<dbReference type="Proteomes" id="UP000515146">
    <property type="component" value="Unplaced"/>
</dbReference>
<evidence type="ECO:0000259" key="2">
    <source>
        <dbReference type="PROSITE" id="PS50146"/>
    </source>
</evidence>
<dbReference type="CTD" id="64781"/>
<feature type="compositionally biased region" description="Basic and acidic residues" evidence="1">
    <location>
        <begin position="191"/>
        <end position="207"/>
    </location>
</feature>
<name>A0A6P6XTI4_DERPT</name>
<evidence type="ECO:0000256" key="1">
    <source>
        <dbReference type="SAM" id="MobiDB-lite"/>
    </source>
</evidence>
<accession>A0A6P6XTI4</accession>
<dbReference type="SUPFAM" id="SSF111331">
    <property type="entry name" value="NAD kinase/diacylglycerol kinase-like"/>
    <property type="match status" value="1"/>
</dbReference>
<gene>
    <name evidence="4" type="primary">LOC113789820</name>
</gene>
<feature type="compositionally biased region" description="Low complexity" evidence="1">
    <location>
        <begin position="208"/>
        <end position="219"/>
    </location>
</feature>
<dbReference type="AlphaFoldDB" id="A0A6P6XTI4"/>
<dbReference type="OMA" id="PACISIR"/>
<dbReference type="Gene3D" id="3.40.50.10330">
    <property type="entry name" value="Probable inorganic polyphosphate/atp-NAD kinase, domain 1"/>
    <property type="match status" value="1"/>
</dbReference>
<dbReference type="InterPro" id="IPR016064">
    <property type="entry name" value="NAD/diacylglycerol_kinase_sf"/>
</dbReference>
<dbReference type="Gene3D" id="2.60.200.40">
    <property type="match status" value="1"/>
</dbReference>
<dbReference type="Pfam" id="PF00781">
    <property type="entry name" value="DAGK_cat"/>
    <property type="match status" value="1"/>
</dbReference>
<organism evidence="3 4">
    <name type="scientific">Dermatophagoides pteronyssinus</name>
    <name type="common">European house dust mite</name>
    <dbReference type="NCBI Taxonomy" id="6956"/>
    <lineage>
        <taxon>Eukaryota</taxon>
        <taxon>Metazoa</taxon>
        <taxon>Ecdysozoa</taxon>
        <taxon>Arthropoda</taxon>
        <taxon>Chelicerata</taxon>
        <taxon>Arachnida</taxon>
        <taxon>Acari</taxon>
        <taxon>Acariformes</taxon>
        <taxon>Sarcoptiformes</taxon>
        <taxon>Astigmata</taxon>
        <taxon>Psoroptidia</taxon>
        <taxon>Analgoidea</taxon>
        <taxon>Pyroglyphidae</taxon>
        <taxon>Dermatophagoidinae</taxon>
        <taxon>Dermatophagoides</taxon>
    </lineage>
</organism>
<dbReference type="GO" id="GO:0001729">
    <property type="term" value="F:ceramide kinase activity"/>
    <property type="evidence" value="ECO:0007669"/>
    <property type="project" value="TreeGrafter"/>
</dbReference>
<dbReference type="InterPro" id="IPR001206">
    <property type="entry name" value="Diacylglycerol_kinase_cat_dom"/>
</dbReference>
<dbReference type="InterPro" id="IPR017438">
    <property type="entry name" value="ATP-NAD_kinase_N"/>
</dbReference>
<feature type="region of interest" description="Disordered" evidence="1">
    <location>
        <begin position="191"/>
        <end position="236"/>
    </location>
</feature>
<dbReference type="InParanoid" id="A0A6P6XTI4"/>
<dbReference type="KEGG" id="dpte:113789820"/>
<feature type="compositionally biased region" description="Low complexity" evidence="1">
    <location>
        <begin position="106"/>
        <end position="131"/>
    </location>
</feature>
<feature type="compositionally biased region" description="Polar residues" evidence="1">
    <location>
        <begin position="160"/>
        <end position="174"/>
    </location>
</feature>
<dbReference type="PANTHER" id="PTHR12358">
    <property type="entry name" value="SPHINGOSINE KINASE"/>
    <property type="match status" value="1"/>
</dbReference>
<evidence type="ECO:0000313" key="4">
    <source>
        <dbReference type="RefSeq" id="XP_027195209.1"/>
    </source>
</evidence>
<feature type="region of interest" description="Disordered" evidence="1">
    <location>
        <begin position="106"/>
        <end position="178"/>
    </location>
</feature>
<feature type="compositionally biased region" description="Polar residues" evidence="1">
    <location>
        <begin position="220"/>
        <end position="232"/>
    </location>
</feature>
<feature type="compositionally biased region" description="Low complexity" evidence="1">
    <location>
        <begin position="19"/>
        <end position="36"/>
    </location>
</feature>
<dbReference type="OrthoDB" id="530923at2759"/>
<proteinExistence type="predicted"/>
<dbReference type="InterPro" id="IPR050187">
    <property type="entry name" value="Lipid_Phosphate_FormReg"/>
</dbReference>
<protein>
    <submittedName>
        <fullName evidence="4">Uncharacterized protein LOC113789820</fullName>
    </submittedName>
</protein>
<reference evidence="4" key="1">
    <citation type="submission" date="2025-08" db="UniProtKB">
        <authorList>
            <consortium name="RefSeq"/>
        </authorList>
    </citation>
    <scope>IDENTIFICATION</scope>
    <source>
        <strain evidence="4">Airmid</strain>
    </source>
</reference>
<dbReference type="GO" id="GO:0016020">
    <property type="term" value="C:membrane"/>
    <property type="evidence" value="ECO:0007669"/>
    <property type="project" value="GOC"/>
</dbReference>
<dbReference type="PANTHER" id="PTHR12358:SF111">
    <property type="entry name" value="CERAMIDE KINASE, ISOFORM A"/>
    <property type="match status" value="1"/>
</dbReference>
<evidence type="ECO:0000313" key="3">
    <source>
        <dbReference type="Proteomes" id="UP000515146"/>
    </source>
</evidence>
<dbReference type="Pfam" id="PF19280">
    <property type="entry name" value="CERK_C"/>
    <property type="match status" value="1"/>
</dbReference>
<dbReference type="PROSITE" id="PS50146">
    <property type="entry name" value="DAGK"/>
    <property type="match status" value="1"/>
</dbReference>
<dbReference type="GO" id="GO:0006672">
    <property type="term" value="P:ceramide metabolic process"/>
    <property type="evidence" value="ECO:0007669"/>
    <property type="project" value="TreeGrafter"/>
</dbReference>
<dbReference type="InterPro" id="IPR045363">
    <property type="entry name" value="CERK_C"/>
</dbReference>
<dbReference type="RefSeq" id="XP_027195209.1">
    <property type="nucleotide sequence ID" value="XM_027339408.1"/>
</dbReference>
<feature type="domain" description="DAGKc" evidence="2">
    <location>
        <begin position="475"/>
        <end position="627"/>
    </location>
</feature>
<dbReference type="SMART" id="SM00046">
    <property type="entry name" value="DAGKc"/>
    <property type="match status" value="1"/>
</dbReference>
<keyword evidence="3" id="KW-1185">Reference proteome</keyword>
<feature type="region of interest" description="Disordered" evidence="1">
    <location>
        <begin position="19"/>
        <end position="51"/>
    </location>
</feature>
<sequence length="916" mass="103287">MSSSILYGFRKTSDSYTVNKVTSSSPSSKTSSNSKVMISDMENNDYDDNNQMKHRSSMMMIKTIDVEPSSIRHPNIHHHHLHVKQSNIDDDLNNKRQLLSSSLSTTYASSTSNYSSSSPLSSSSSDSSSSTCEDFSNRQDDSDRDDIENQTMNNNNNLNKQYQTKFTVPQQKPKQSPDEIIGDKIIEKTKILHDNHNNKSVMRKEKLSSSSSSSPKSASIGLTISSSKNNSAFEPDDDIEQLKNDQSNIKQNRLKNPIHIGALSSSSKTPFSQPKTDNCFVSLYVNNKRCLVMYNREYLAFEPELMSKKLDNQTSTTLGNNNERVTIKLSDMMAVWICSCPIRYRRNSHRQSSIQLCSCIENELKLQKQSSSTSTGILPSSMVTGNHHSMINPSKKQPPFMVRVYYAVYDLPSRNKNGGFRLELLTLSSHDDDQHRPLSSNTNDNDDDDDIAVHHETRLLTEIAYSIRSTLETFDRPKRLLLFINPFGGNKKGIEIFDNKVKPILDISRINSNVIITEHADQAKDILLNEITDLNEYDGIICIGGDGMFGEVLNGVLIRTQIENQINYENIDAMLKKPTLKLGIIPAGSTDAVVYATCGHKDPIHSIISIVLGRTISIDVGAVHNRDEEQLIRYTASFMGYGFFGDTIQESERIRWMGPKRYDWAGVKKFFKHRLYSGEIKICLEPNDGSPKDYNPCGINCSTCQQAGIKSRATLSADDSPACISIRGRFLAINSAIVSGRCHMSKYGMSPMAHVGNGCADLILVSKCSRFQYLKYLFSVAFHTKSPFEFNFIDSYRVREFEFNPIVEPTHKRKGYMFEKSVDCDFFDTFEDEYGNESNINNDMDVNRVTKKSSKIQRQKQSNNKKRCVLSSSVWNCDGEIVNDPAIHVKIHCQLIELYAPGFDVGRLLANGNIRQ</sequence>